<dbReference type="eggNOG" id="COG2356">
    <property type="taxonomic scope" value="Bacteria"/>
</dbReference>
<reference evidence="6 7" key="1">
    <citation type="journal article" date="2011" name="Stand. Genomic Sci.">
        <title>Complete genome sequence of Marivirga tractuosa type strain (H-43).</title>
        <authorList>
            <person name="Pagani I."/>
            <person name="Chertkov O."/>
            <person name="Lapidus A."/>
            <person name="Lucas S."/>
            <person name="Del Rio T.G."/>
            <person name="Tice H."/>
            <person name="Copeland A."/>
            <person name="Cheng J.F."/>
            <person name="Nolan M."/>
            <person name="Saunders E."/>
            <person name="Pitluck S."/>
            <person name="Held B."/>
            <person name="Goodwin L."/>
            <person name="Liolios K."/>
            <person name="Ovchinikova G."/>
            <person name="Ivanova N."/>
            <person name="Mavromatis K."/>
            <person name="Pati A."/>
            <person name="Chen A."/>
            <person name="Palaniappan K."/>
            <person name="Land M."/>
            <person name="Hauser L."/>
            <person name="Jeffries C.D."/>
            <person name="Detter J.C."/>
            <person name="Han C."/>
            <person name="Tapia R."/>
            <person name="Ngatchou-Djao O.D."/>
            <person name="Rohde M."/>
            <person name="Goker M."/>
            <person name="Spring S."/>
            <person name="Sikorski J."/>
            <person name="Woyke T."/>
            <person name="Bristow J."/>
            <person name="Eisen J.A."/>
            <person name="Markowitz V."/>
            <person name="Hugenholtz P."/>
            <person name="Klenk H.P."/>
            <person name="Kyrpides N.C."/>
        </authorList>
    </citation>
    <scope>NUCLEOTIDE SEQUENCE [LARGE SCALE GENOMIC DNA]</scope>
    <source>
        <strain evidence="7">ATCC 23168 / DSM 4126 / NBRC 15989 / NCIMB 1408 / VKM B-1430 / H-43</strain>
    </source>
</reference>
<dbReference type="GO" id="GO:0016787">
    <property type="term" value="F:hydrolase activity"/>
    <property type="evidence" value="ECO:0007669"/>
    <property type="project" value="UniProtKB-KW"/>
</dbReference>
<evidence type="ECO:0000313" key="7">
    <source>
        <dbReference type="Proteomes" id="UP000008720"/>
    </source>
</evidence>
<dbReference type="AlphaFoldDB" id="E4TSS2"/>
<dbReference type="eggNOG" id="COG2374">
    <property type="taxonomic scope" value="Bacteria"/>
</dbReference>
<feature type="domain" description="Secretion system C-terminal sorting" evidence="5">
    <location>
        <begin position="589"/>
        <end position="661"/>
    </location>
</feature>
<comment type="similarity">
    <text evidence="1">Belongs to the EndA/NucM nuclease family.</text>
</comment>
<dbReference type="SUPFAM" id="SSF54060">
    <property type="entry name" value="His-Me finger endonucleases"/>
    <property type="match status" value="1"/>
</dbReference>
<evidence type="ECO:0000256" key="2">
    <source>
        <dbReference type="ARBA" id="ARBA00022722"/>
    </source>
</evidence>
<dbReference type="InterPro" id="IPR007346">
    <property type="entry name" value="Endonuclease-I"/>
</dbReference>
<dbReference type="Pfam" id="PF04231">
    <property type="entry name" value="Endonuclease_1"/>
    <property type="match status" value="1"/>
</dbReference>
<dbReference type="InterPro" id="IPR043744">
    <property type="entry name" value="DUF5689"/>
</dbReference>
<name>E4TSS2_MARTH</name>
<keyword evidence="2" id="KW-0540">Nuclease</keyword>
<protein>
    <submittedName>
        <fullName evidence="6">Endonuclease I</fullName>
    </submittedName>
</protein>
<keyword evidence="7" id="KW-1185">Reference proteome</keyword>
<dbReference type="NCBIfam" id="TIGR04183">
    <property type="entry name" value="Por_Secre_tail"/>
    <property type="match status" value="1"/>
</dbReference>
<dbReference type="PANTHER" id="PTHR33607">
    <property type="entry name" value="ENDONUCLEASE-1"/>
    <property type="match status" value="1"/>
</dbReference>
<feature type="domain" description="DUF5689" evidence="4">
    <location>
        <begin position="390"/>
        <end position="561"/>
    </location>
</feature>
<dbReference type="PANTHER" id="PTHR33607:SF2">
    <property type="entry name" value="ENDONUCLEASE-1"/>
    <property type="match status" value="1"/>
</dbReference>
<dbReference type="HOGENOM" id="CLU_019348_2_1_10"/>
<dbReference type="InterPro" id="IPR044925">
    <property type="entry name" value="His-Me_finger_sf"/>
</dbReference>
<dbReference type="InterPro" id="IPR026444">
    <property type="entry name" value="Secre_tail"/>
</dbReference>
<evidence type="ECO:0000256" key="3">
    <source>
        <dbReference type="ARBA" id="ARBA00022801"/>
    </source>
</evidence>
<evidence type="ECO:0000256" key="1">
    <source>
        <dbReference type="ARBA" id="ARBA00006429"/>
    </source>
</evidence>
<proteinExistence type="inferred from homology"/>
<keyword evidence="6" id="KW-0255">Endonuclease</keyword>
<organism evidence="6 7">
    <name type="scientific">Marivirga tractuosa (strain ATCC 23168 / DSM 4126 / NBRC 15989 / NCIMB 1408 / VKM B-1430 / H-43)</name>
    <name type="common">Microscilla tractuosa</name>
    <name type="synonym">Flexibacter tractuosus</name>
    <dbReference type="NCBI Taxonomy" id="643867"/>
    <lineage>
        <taxon>Bacteria</taxon>
        <taxon>Pseudomonadati</taxon>
        <taxon>Bacteroidota</taxon>
        <taxon>Cytophagia</taxon>
        <taxon>Cytophagales</taxon>
        <taxon>Marivirgaceae</taxon>
        <taxon>Marivirga</taxon>
    </lineage>
</organism>
<accession>E4TSS2</accession>
<dbReference type="GO" id="GO:0004519">
    <property type="term" value="F:endonuclease activity"/>
    <property type="evidence" value="ECO:0007669"/>
    <property type="project" value="UniProtKB-KW"/>
</dbReference>
<keyword evidence="3" id="KW-0378">Hydrolase</keyword>
<dbReference type="Proteomes" id="UP000008720">
    <property type="component" value="Chromosome"/>
</dbReference>
<dbReference type="Pfam" id="PF18942">
    <property type="entry name" value="DUF5689"/>
    <property type="match status" value="1"/>
</dbReference>
<dbReference type="EMBL" id="CP002349">
    <property type="protein sequence ID" value="ADR21882.1"/>
    <property type="molecule type" value="Genomic_DNA"/>
</dbReference>
<evidence type="ECO:0000259" key="5">
    <source>
        <dbReference type="Pfam" id="PF18962"/>
    </source>
</evidence>
<gene>
    <name evidence="6" type="ordered locus">Ftrac_1896</name>
</gene>
<dbReference type="STRING" id="643867.Ftrac_1896"/>
<evidence type="ECO:0000313" key="6">
    <source>
        <dbReference type="EMBL" id="ADR21882.1"/>
    </source>
</evidence>
<sequence>MSIKLILEMKNILLLISFTIISTTAFCQPDGYYEGTNGLTGEPLKTKLHQIINNHEVFEYGDFRDVILPDLDQDPNNEENIILFYKNASIPIQNFASNNEPDFWNREHTWPSSHGFNNEDTAYTDVHNLRPSDATVNSSKSNKDFNDVENIEANEEGEAPDTYTNADFWDPRDEIKGDVARILFYMATRYESESLDLELVDRISFSGEPELGILFTLIKWHNQDPVDNAERERHEGAFGYQGNRNPFIDHPEWVTEIWGDATAPNLILNDLNFSSDFGRVELGSTKDQQYQLNAYNLTNDVSVVVEPPFYVSSDGENYSDSIGFSSDNNPEQVFTVHLRFDPETEGQDATAEVLHSTNGDSEVLHVQGLEGAIEVIRIADARELSLGEIVNVAGIVIDNGNNSSNNRVIYDGSAGIVVRSFDAGNESANLQLGDSIIVTGGLEEYNNLLQIAESPITITIIEQGVNLPEPEIIEITDVGEEFESQLIKIENVEFVETGNFMGGGSDGNFTITDGENELIFRIGSSEHPLAGEPVPSGTYNVTGFVGQFGDDYQLSPRTIDDLEAVEDETDSTENPPLAVADYKSIDGLIFPNPAKDVVFIKTEKTNFNHPVTVTIYSADGRVKKRLSNISKNYSIKINDLSAGIYSVMISSEDQHYIQKLVKY</sequence>
<dbReference type="Pfam" id="PF18962">
    <property type="entry name" value="Por_Secre_tail"/>
    <property type="match status" value="1"/>
</dbReference>
<dbReference type="KEGG" id="mtt:Ftrac_1896"/>
<evidence type="ECO:0000259" key="4">
    <source>
        <dbReference type="Pfam" id="PF18942"/>
    </source>
</evidence>